<dbReference type="AlphaFoldDB" id="A0A0A7A005"/>
<dbReference type="Proteomes" id="UP000031647">
    <property type="component" value="Chromosome"/>
</dbReference>
<evidence type="ECO:0000313" key="3">
    <source>
        <dbReference type="Proteomes" id="UP000031647"/>
    </source>
</evidence>
<dbReference type="HOGENOM" id="CLU_3398469_0_0_6"/>
<dbReference type="KEGG" id="sdz:Asd1617_04720"/>
<evidence type="ECO:0000256" key="1">
    <source>
        <dbReference type="SAM" id="MobiDB-lite"/>
    </source>
</evidence>
<organism evidence="2 3">
    <name type="scientific">Shigella dysenteriae 1617</name>
    <dbReference type="NCBI Taxonomy" id="754093"/>
    <lineage>
        <taxon>Bacteria</taxon>
        <taxon>Pseudomonadati</taxon>
        <taxon>Pseudomonadota</taxon>
        <taxon>Gammaproteobacteria</taxon>
        <taxon>Enterobacterales</taxon>
        <taxon>Enterobacteriaceae</taxon>
        <taxon>Shigella</taxon>
    </lineage>
</organism>
<gene>
    <name evidence="2" type="ORF">Asd1617_04720</name>
</gene>
<dbReference type="EMBL" id="CP006736">
    <property type="protein sequence ID" value="AHA67547.1"/>
    <property type="molecule type" value="Genomic_DNA"/>
</dbReference>
<proteinExistence type="predicted"/>
<reference evidence="2 3" key="1">
    <citation type="submission" date="2013-09" db="EMBL/GenBank/DDBJ databases">
        <title>Comparative genomics of Sd1617 to representative strains in evaluating its pathogenesis.</title>
        <authorList>
            <person name="Aksomboon Vongsawan A."/>
            <person name="Kapatral V."/>
            <person name="Vaisvil B."/>
            <person name="Serichantalergs O."/>
            <person name="Hale T.L."/>
            <person name="Mason C.J."/>
        </authorList>
    </citation>
    <scope>NUCLEOTIDE SEQUENCE [LARGE SCALE GENOMIC DNA]</scope>
    <source>
        <strain evidence="2 3">1617</strain>
    </source>
</reference>
<evidence type="ECO:0000313" key="2">
    <source>
        <dbReference type="EMBL" id="AHA67547.1"/>
    </source>
</evidence>
<accession>A0A0A7A005</accession>
<feature type="region of interest" description="Disordered" evidence="1">
    <location>
        <begin position="1"/>
        <end position="31"/>
    </location>
</feature>
<name>A0A0A7A005_SHIDY</name>
<sequence length="31" mass="3472">MANRKFSLGKTGRESMAPRLRTQFMLGDASN</sequence>
<protein>
    <submittedName>
        <fullName evidence="2">Uncharacterized protein</fullName>
    </submittedName>
</protein>